<evidence type="ECO:0000256" key="1">
    <source>
        <dbReference type="SAM" id="MobiDB-lite"/>
    </source>
</evidence>
<evidence type="ECO:0000313" key="2">
    <source>
        <dbReference type="EMBL" id="MCI94163.1"/>
    </source>
</evidence>
<proteinExistence type="predicted"/>
<comment type="caution">
    <text evidence="2">The sequence shown here is derived from an EMBL/GenBank/DDBJ whole genome shotgun (WGS) entry which is preliminary data.</text>
</comment>
<organism evidence="2 3">
    <name type="scientific">Trifolium medium</name>
    <dbReference type="NCBI Taxonomy" id="97028"/>
    <lineage>
        <taxon>Eukaryota</taxon>
        <taxon>Viridiplantae</taxon>
        <taxon>Streptophyta</taxon>
        <taxon>Embryophyta</taxon>
        <taxon>Tracheophyta</taxon>
        <taxon>Spermatophyta</taxon>
        <taxon>Magnoliopsida</taxon>
        <taxon>eudicotyledons</taxon>
        <taxon>Gunneridae</taxon>
        <taxon>Pentapetalae</taxon>
        <taxon>rosids</taxon>
        <taxon>fabids</taxon>
        <taxon>Fabales</taxon>
        <taxon>Fabaceae</taxon>
        <taxon>Papilionoideae</taxon>
        <taxon>50 kb inversion clade</taxon>
        <taxon>NPAAA clade</taxon>
        <taxon>Hologalegina</taxon>
        <taxon>IRL clade</taxon>
        <taxon>Trifolieae</taxon>
        <taxon>Trifolium</taxon>
    </lineage>
</organism>
<accession>A0A392W351</accession>
<dbReference type="AlphaFoldDB" id="A0A392W351"/>
<dbReference type="Proteomes" id="UP000265520">
    <property type="component" value="Unassembled WGS sequence"/>
</dbReference>
<protein>
    <submittedName>
        <fullName evidence="2">Uncharacterized protein</fullName>
    </submittedName>
</protein>
<sequence>MVLAKIKQKKKQVQRQRPPLVQTSRGRVQ</sequence>
<name>A0A392W351_9FABA</name>
<reference evidence="2 3" key="1">
    <citation type="journal article" date="2018" name="Front. Plant Sci.">
        <title>Red Clover (Trifolium pratense) and Zigzag Clover (T. medium) - A Picture of Genomic Similarities and Differences.</title>
        <authorList>
            <person name="Dluhosova J."/>
            <person name="Istvanek J."/>
            <person name="Nedelnik J."/>
            <person name="Repkova J."/>
        </authorList>
    </citation>
    <scope>NUCLEOTIDE SEQUENCE [LARGE SCALE GENOMIC DNA]</scope>
    <source>
        <strain evidence="3">cv. 10/8</strain>
        <tissue evidence="2">Leaf</tissue>
    </source>
</reference>
<evidence type="ECO:0000313" key="3">
    <source>
        <dbReference type="Proteomes" id="UP000265520"/>
    </source>
</evidence>
<feature type="region of interest" description="Disordered" evidence="1">
    <location>
        <begin position="1"/>
        <end position="29"/>
    </location>
</feature>
<feature type="compositionally biased region" description="Basic residues" evidence="1">
    <location>
        <begin position="1"/>
        <end position="14"/>
    </location>
</feature>
<dbReference type="EMBL" id="LXQA011349010">
    <property type="protein sequence ID" value="MCI94163.1"/>
    <property type="molecule type" value="Genomic_DNA"/>
</dbReference>
<keyword evidence="3" id="KW-1185">Reference proteome</keyword>
<feature type="non-terminal residue" evidence="2">
    <location>
        <position position="29"/>
    </location>
</feature>